<evidence type="ECO:0000256" key="1">
    <source>
        <dbReference type="SAM" id="Coils"/>
    </source>
</evidence>
<dbReference type="Gene3D" id="1.20.120.20">
    <property type="entry name" value="Apolipoprotein"/>
    <property type="match status" value="1"/>
</dbReference>
<gene>
    <name evidence="3" type="ORF">MBO_04177</name>
</gene>
<dbReference type="SUPFAM" id="SSF58113">
    <property type="entry name" value="Apolipoprotein A-I"/>
    <property type="match status" value="1"/>
</dbReference>
<dbReference type="OrthoDB" id="6655750at2"/>
<keyword evidence="1" id="KW-0175">Coiled coil</keyword>
<name>A0A066UMJ6_9GAMM</name>
<reference evidence="3 4" key="1">
    <citation type="journal article" date="2014" name="Genome Announc.">
        <title>Draft Genome Sequence of Moraxella bovoculi Strain 237T (ATCC BAA-1259T) Isolated from a Calf with Infectious Bovine Keratoconjunctivitis.</title>
        <authorList>
            <person name="Calcutt M.J."/>
            <person name="Foecking M.F."/>
            <person name="Martin N.T."/>
            <person name="Mhlanga-Mutangadura T."/>
            <person name="Reilly T.J."/>
        </authorList>
    </citation>
    <scope>NUCLEOTIDE SEQUENCE [LARGE SCALE GENOMIC DNA]</scope>
    <source>
        <strain evidence="3 4">237</strain>
    </source>
</reference>
<keyword evidence="4" id="KW-1185">Reference proteome</keyword>
<feature type="coiled-coil region" evidence="1">
    <location>
        <begin position="104"/>
        <end position="164"/>
    </location>
</feature>
<dbReference type="Proteomes" id="UP000035860">
    <property type="component" value="Unassembled WGS sequence"/>
</dbReference>
<dbReference type="eggNOG" id="COG0667">
    <property type="taxonomic scope" value="Bacteria"/>
</dbReference>
<dbReference type="RefSeq" id="WP_052585297.1">
    <property type="nucleotide sequence ID" value="NZ_AOMT01000019.1"/>
</dbReference>
<dbReference type="AlphaFoldDB" id="A0A066UMJ6"/>
<evidence type="ECO:0000313" key="3">
    <source>
        <dbReference type="EMBL" id="KDN25394.1"/>
    </source>
</evidence>
<evidence type="ECO:0000313" key="4">
    <source>
        <dbReference type="Proteomes" id="UP000035860"/>
    </source>
</evidence>
<dbReference type="InterPro" id="IPR024787">
    <property type="entry name" value="EcsC"/>
</dbReference>
<protein>
    <recommendedName>
        <fullName evidence="5">EcsC family protein</fullName>
    </recommendedName>
</protein>
<feature type="compositionally biased region" description="Basic and acidic residues" evidence="2">
    <location>
        <begin position="41"/>
        <end position="54"/>
    </location>
</feature>
<dbReference type="EMBL" id="AOMT01000019">
    <property type="protein sequence ID" value="KDN25394.1"/>
    <property type="molecule type" value="Genomic_DNA"/>
</dbReference>
<organism evidence="3 4">
    <name type="scientific">Moraxella bovoculi 237</name>
    <dbReference type="NCBI Taxonomy" id="743974"/>
    <lineage>
        <taxon>Bacteria</taxon>
        <taxon>Pseudomonadati</taxon>
        <taxon>Pseudomonadota</taxon>
        <taxon>Gammaproteobacteria</taxon>
        <taxon>Moraxellales</taxon>
        <taxon>Moraxellaceae</taxon>
        <taxon>Moraxella</taxon>
    </lineage>
</organism>
<evidence type="ECO:0000256" key="2">
    <source>
        <dbReference type="SAM" id="MobiDB-lite"/>
    </source>
</evidence>
<comment type="caution">
    <text evidence="3">The sequence shown here is derived from an EMBL/GenBank/DDBJ whole genome shotgun (WGS) entry which is preliminary data.</text>
</comment>
<sequence>MSNKESHNENLDNLDNLADSLDATDGVEVVAQVDIDNKSVQDVLVVKDSRDAQEPKGNVQDSQDETNQDESTSIKQTVDNALDEMVSKAANIGKGEQGGLDDLQNAAKEVIEDVRDKVESTKQKAQDELGNLIEDAKERATDAKEKLTQNIQEIKETVEAQGTDGDAKGGLAGSLGKLGAFLSAMNGSKSTSEPYHAVDLNAKEYEQDAFRKQTSSMSAKLFGPKFTTAQSLVGKVAPSFNSDSMTDFIFNKAASWANNWAEKDLARDSRFANLSSLTDMERDDFARDAANQNRALAVMGGLAGLAGIKGLIADAGWLLMVSLKAVYQLALIYDKPLTGKEGIKIAYGVLSGANLTRLQEKQIILTALALGNTVFANAERSSLNQELQNVGLKYSAGELFNKQFDDLSKYVNIDNLKLGWFGKLLPVTSVGVGAYYNRELIEEVLGTAMATFRPERPQLLTENQHSQEIDANEKPADKND</sequence>
<evidence type="ECO:0008006" key="5">
    <source>
        <dbReference type="Google" id="ProtNLM"/>
    </source>
</evidence>
<feature type="region of interest" description="Disordered" evidence="2">
    <location>
        <begin position="461"/>
        <end position="480"/>
    </location>
</feature>
<dbReference type="Pfam" id="PF12787">
    <property type="entry name" value="EcsC"/>
    <property type="match status" value="1"/>
</dbReference>
<feature type="region of interest" description="Disordered" evidence="2">
    <location>
        <begin position="41"/>
        <end position="73"/>
    </location>
</feature>
<proteinExistence type="predicted"/>
<accession>A0A066UMJ6</accession>
<feature type="compositionally biased region" description="Basic and acidic residues" evidence="2">
    <location>
        <begin position="465"/>
        <end position="480"/>
    </location>
</feature>